<organism evidence="3 4">
    <name type="scientific">Kitasatospora nipponensis</name>
    <dbReference type="NCBI Taxonomy" id="258049"/>
    <lineage>
        <taxon>Bacteria</taxon>
        <taxon>Bacillati</taxon>
        <taxon>Actinomycetota</taxon>
        <taxon>Actinomycetes</taxon>
        <taxon>Kitasatosporales</taxon>
        <taxon>Streptomycetaceae</taxon>
        <taxon>Kitasatospora</taxon>
    </lineage>
</organism>
<keyword evidence="2" id="KW-0812">Transmembrane</keyword>
<feature type="transmembrane region" description="Helical" evidence="2">
    <location>
        <begin position="183"/>
        <end position="205"/>
    </location>
</feature>
<feature type="compositionally biased region" description="Low complexity" evidence="1">
    <location>
        <begin position="235"/>
        <end position="245"/>
    </location>
</feature>
<evidence type="ECO:0000313" key="3">
    <source>
        <dbReference type="EMBL" id="GAA1260533.1"/>
    </source>
</evidence>
<sequence length="278" mass="28800">MTRLDTARETAGRTVDTLAPYATGAKETAAHYADEARQRLGPALDALSPRLEAAAGQARAGTLHAAQSARVGYARHLAPRVGHAFAALPPGAQESTLKAVHRAQEAALAAKHSADRAACHARTSTLPRISGALDDARAAAGPVVQEAQLRGAAALTALQGNVTAEEIGRLAERNAKKHQHHGLATGLAIAGTVAIGSGVLIWHWWRKQSEPEWLVEPSEVQGPPNTAHPGGGSTATGTASGATTSLNGSAPDSPEPGNRPVQHHDDGHPKPHDPRKPH</sequence>
<evidence type="ECO:0000256" key="1">
    <source>
        <dbReference type="SAM" id="MobiDB-lite"/>
    </source>
</evidence>
<keyword evidence="2" id="KW-0472">Membrane</keyword>
<feature type="region of interest" description="Disordered" evidence="1">
    <location>
        <begin position="216"/>
        <end position="278"/>
    </location>
</feature>
<proteinExistence type="predicted"/>
<dbReference type="RefSeq" id="WP_344445009.1">
    <property type="nucleotide sequence ID" value="NZ_BAAALF010000140.1"/>
</dbReference>
<keyword evidence="4" id="KW-1185">Reference proteome</keyword>
<evidence type="ECO:0000256" key="2">
    <source>
        <dbReference type="SAM" id="Phobius"/>
    </source>
</evidence>
<comment type="caution">
    <text evidence="3">The sequence shown here is derived from an EMBL/GenBank/DDBJ whole genome shotgun (WGS) entry which is preliminary data.</text>
</comment>
<feature type="compositionally biased region" description="Basic and acidic residues" evidence="1">
    <location>
        <begin position="262"/>
        <end position="278"/>
    </location>
</feature>
<evidence type="ECO:0000313" key="4">
    <source>
        <dbReference type="Proteomes" id="UP001500037"/>
    </source>
</evidence>
<dbReference type="InterPro" id="IPR035214">
    <property type="entry name" value="DUF5324"/>
</dbReference>
<accession>A0ABP4HI14</accession>
<dbReference type="Proteomes" id="UP001500037">
    <property type="component" value="Unassembled WGS sequence"/>
</dbReference>
<keyword evidence="2" id="KW-1133">Transmembrane helix</keyword>
<name>A0ABP4HI14_9ACTN</name>
<dbReference type="Pfam" id="PF17258">
    <property type="entry name" value="DUF5324"/>
    <property type="match status" value="1"/>
</dbReference>
<reference evidence="4" key="1">
    <citation type="journal article" date="2019" name="Int. J. Syst. Evol. Microbiol.">
        <title>The Global Catalogue of Microorganisms (GCM) 10K type strain sequencing project: providing services to taxonomists for standard genome sequencing and annotation.</title>
        <authorList>
            <consortium name="The Broad Institute Genomics Platform"/>
            <consortium name="The Broad Institute Genome Sequencing Center for Infectious Disease"/>
            <person name="Wu L."/>
            <person name="Ma J."/>
        </authorList>
    </citation>
    <scope>NUCLEOTIDE SEQUENCE [LARGE SCALE GENOMIC DNA]</scope>
    <source>
        <strain evidence="4">JCM 13004</strain>
    </source>
</reference>
<gene>
    <name evidence="3" type="ORF">GCM10009665_58090</name>
</gene>
<protein>
    <submittedName>
        <fullName evidence="3">DUF5324 family protein</fullName>
    </submittedName>
</protein>
<dbReference type="EMBL" id="BAAALF010000140">
    <property type="protein sequence ID" value="GAA1260533.1"/>
    <property type="molecule type" value="Genomic_DNA"/>
</dbReference>